<protein>
    <submittedName>
        <fullName evidence="1">Uncharacterized protein</fullName>
    </submittedName>
</protein>
<comment type="caution">
    <text evidence="1">The sequence shown here is derived from an EMBL/GenBank/DDBJ whole genome shotgun (WGS) entry which is preliminary data.</text>
</comment>
<dbReference type="InterPro" id="IPR045565">
    <property type="entry name" value="Phage_capsid_2"/>
</dbReference>
<evidence type="ECO:0000313" key="2">
    <source>
        <dbReference type="Proteomes" id="UP000609121"/>
    </source>
</evidence>
<dbReference type="Pfam" id="PF19821">
    <property type="entry name" value="Phage_capsid_2"/>
    <property type="match status" value="1"/>
</dbReference>
<dbReference type="RefSeq" id="WP_193179864.1">
    <property type="nucleotide sequence ID" value="NZ_JACVXA010000008.1"/>
</dbReference>
<proteinExistence type="predicted"/>
<gene>
    <name evidence="1" type="ORF">ICN82_03960</name>
</gene>
<dbReference type="Proteomes" id="UP000609121">
    <property type="component" value="Unassembled WGS sequence"/>
</dbReference>
<dbReference type="EMBL" id="JACVXA010000008">
    <property type="protein sequence ID" value="MBE3637356.1"/>
    <property type="molecule type" value="Genomic_DNA"/>
</dbReference>
<accession>A0A8J6YX06</accession>
<sequence>MPNDIPVSFIEQYQADVHLKFRQMGSRLMNTTRKGTVQGSTVHWQIFGTVVAQAMPARGERHTFQEPGHDRVSATMEDFVVPTYVRKLDLLKQNISERQAHAAAHTSALGIKTDDALFAIMSAGKEKEAGDAAYGFGYNHAMSIVTGFNNSYVPDDGNRFCALHPNSWAQFLKVPQFANADWVGADNLPFKGGMSAKMWMGVLWMPLPNTPFDDETNVATNYAWHRSVVGHGVNQEPQTNWQWHNDYSHYSCVSDMSFGGAVIEDKGCYSVQSLSPPPDPSAG</sequence>
<reference evidence="1" key="1">
    <citation type="submission" date="2020-09" db="EMBL/GenBank/DDBJ databases">
        <title>A novel bacterium of genus Mangrovicoccus, isolated from South China Sea.</title>
        <authorList>
            <person name="Huang H."/>
            <person name="Mo K."/>
            <person name="Hu Y."/>
        </authorList>
    </citation>
    <scope>NUCLEOTIDE SEQUENCE</scope>
    <source>
        <strain evidence="1">HB182678</strain>
    </source>
</reference>
<dbReference type="AlphaFoldDB" id="A0A8J6YX06"/>
<keyword evidence="2" id="KW-1185">Reference proteome</keyword>
<evidence type="ECO:0000313" key="1">
    <source>
        <dbReference type="EMBL" id="MBE3637356.1"/>
    </source>
</evidence>
<name>A0A8J6YX06_9RHOB</name>
<organism evidence="1 2">
    <name type="scientific">Mangrovicoccus algicola</name>
    <dbReference type="NCBI Taxonomy" id="2771008"/>
    <lineage>
        <taxon>Bacteria</taxon>
        <taxon>Pseudomonadati</taxon>
        <taxon>Pseudomonadota</taxon>
        <taxon>Alphaproteobacteria</taxon>
        <taxon>Rhodobacterales</taxon>
        <taxon>Paracoccaceae</taxon>
        <taxon>Mangrovicoccus</taxon>
    </lineage>
</organism>